<feature type="domain" description="Xylanolytic transcriptional activator regulatory" evidence="2">
    <location>
        <begin position="197"/>
        <end position="281"/>
    </location>
</feature>
<organism evidence="3 4">
    <name type="scientific">Penicillium chermesinum</name>
    <dbReference type="NCBI Taxonomy" id="63820"/>
    <lineage>
        <taxon>Eukaryota</taxon>
        <taxon>Fungi</taxon>
        <taxon>Dikarya</taxon>
        <taxon>Ascomycota</taxon>
        <taxon>Pezizomycotina</taxon>
        <taxon>Eurotiomycetes</taxon>
        <taxon>Eurotiomycetidae</taxon>
        <taxon>Eurotiales</taxon>
        <taxon>Aspergillaceae</taxon>
        <taxon>Penicillium</taxon>
    </lineage>
</organism>
<evidence type="ECO:0000259" key="2">
    <source>
        <dbReference type="Pfam" id="PF04082"/>
    </source>
</evidence>
<dbReference type="PANTHER" id="PTHR46910">
    <property type="entry name" value="TRANSCRIPTION FACTOR PDR1"/>
    <property type="match status" value="1"/>
</dbReference>
<dbReference type="RefSeq" id="XP_058325835.1">
    <property type="nucleotide sequence ID" value="XM_058479267.1"/>
</dbReference>
<reference evidence="3" key="1">
    <citation type="submission" date="2022-11" db="EMBL/GenBank/DDBJ databases">
        <authorList>
            <person name="Petersen C."/>
        </authorList>
    </citation>
    <scope>NUCLEOTIDE SEQUENCE</scope>
    <source>
        <strain evidence="3">IBT 19713</strain>
    </source>
</reference>
<evidence type="ECO:0000313" key="3">
    <source>
        <dbReference type="EMBL" id="KAJ5216964.1"/>
    </source>
</evidence>
<keyword evidence="1" id="KW-0539">Nucleus</keyword>
<dbReference type="PANTHER" id="PTHR46910:SF11">
    <property type="entry name" value="ZN(2)-C6 FUNGAL-TYPE DOMAIN-CONTAINING PROTEIN"/>
    <property type="match status" value="1"/>
</dbReference>
<sequence>MDPEWPMALLHMLAFHAERAKEDATKLYLAVAYVQRTAINDVGLMREKIEALELHVQFLSDQVRASAATEAPSQWSSVSHARPGSQLTSQAAFLDAEFWQSNCALQKSRCESAPPDAIALLGDLSDIALIKARYFSPGSAHTWMPIISQIRLDRFSIRNVNSVPSDIVALLLCMKLVQEVPATDSSAPPGLYFVTKRLINEQEMSGILTFRLLQANILLSVYELGHGIFPNAYMTVGHCARSAVALGIHNQSAPQLAGRMRSWIDLEERQRAWWMIIILDR</sequence>
<comment type="caution">
    <text evidence="3">The sequence shown here is derived from an EMBL/GenBank/DDBJ whole genome shotgun (WGS) entry which is preliminary data.</text>
</comment>
<dbReference type="GO" id="GO:0003677">
    <property type="term" value="F:DNA binding"/>
    <property type="evidence" value="ECO:0007669"/>
    <property type="project" value="InterPro"/>
</dbReference>
<reference evidence="3" key="2">
    <citation type="journal article" date="2023" name="IMA Fungus">
        <title>Comparative genomic study of the Penicillium genus elucidates a diverse pangenome and 15 lateral gene transfer events.</title>
        <authorList>
            <person name="Petersen C."/>
            <person name="Sorensen T."/>
            <person name="Nielsen M.R."/>
            <person name="Sondergaard T.E."/>
            <person name="Sorensen J.L."/>
            <person name="Fitzpatrick D.A."/>
            <person name="Frisvad J.C."/>
            <person name="Nielsen K.L."/>
        </authorList>
    </citation>
    <scope>NUCLEOTIDE SEQUENCE</scope>
    <source>
        <strain evidence="3">IBT 19713</strain>
    </source>
</reference>
<dbReference type="InterPro" id="IPR050987">
    <property type="entry name" value="AtrR-like"/>
</dbReference>
<evidence type="ECO:0000313" key="4">
    <source>
        <dbReference type="Proteomes" id="UP001150941"/>
    </source>
</evidence>
<dbReference type="OrthoDB" id="270167at2759"/>
<dbReference type="Proteomes" id="UP001150941">
    <property type="component" value="Unassembled WGS sequence"/>
</dbReference>
<dbReference type="GO" id="GO:0008270">
    <property type="term" value="F:zinc ion binding"/>
    <property type="evidence" value="ECO:0007669"/>
    <property type="project" value="InterPro"/>
</dbReference>
<dbReference type="AlphaFoldDB" id="A0A9W9TC35"/>
<accession>A0A9W9TC35</accession>
<dbReference type="GO" id="GO:0003700">
    <property type="term" value="F:DNA-binding transcription factor activity"/>
    <property type="evidence" value="ECO:0007669"/>
    <property type="project" value="InterPro"/>
</dbReference>
<name>A0A9W9TC35_9EURO</name>
<dbReference type="InterPro" id="IPR007219">
    <property type="entry name" value="XnlR_reg_dom"/>
</dbReference>
<dbReference type="GeneID" id="83206571"/>
<keyword evidence="4" id="KW-1185">Reference proteome</keyword>
<gene>
    <name evidence="3" type="ORF">N7468_009972</name>
</gene>
<protein>
    <recommendedName>
        <fullName evidence="2">Xylanolytic transcriptional activator regulatory domain-containing protein</fullName>
    </recommendedName>
</protein>
<dbReference type="CDD" id="cd12148">
    <property type="entry name" value="fungal_TF_MHR"/>
    <property type="match status" value="1"/>
</dbReference>
<dbReference type="Pfam" id="PF04082">
    <property type="entry name" value="Fungal_trans"/>
    <property type="match status" value="1"/>
</dbReference>
<proteinExistence type="predicted"/>
<dbReference type="EMBL" id="JAPQKS010000008">
    <property type="protein sequence ID" value="KAJ5216964.1"/>
    <property type="molecule type" value="Genomic_DNA"/>
</dbReference>
<dbReference type="GO" id="GO:0006351">
    <property type="term" value="P:DNA-templated transcription"/>
    <property type="evidence" value="ECO:0007669"/>
    <property type="project" value="InterPro"/>
</dbReference>
<evidence type="ECO:0000256" key="1">
    <source>
        <dbReference type="ARBA" id="ARBA00023242"/>
    </source>
</evidence>